<feature type="compositionally biased region" description="Low complexity" evidence="1">
    <location>
        <begin position="14"/>
        <end position="29"/>
    </location>
</feature>
<gene>
    <name evidence="2" type="ORF">UFOPK1495_01049</name>
</gene>
<organism evidence="2">
    <name type="scientific">freshwater metagenome</name>
    <dbReference type="NCBI Taxonomy" id="449393"/>
    <lineage>
        <taxon>unclassified sequences</taxon>
        <taxon>metagenomes</taxon>
        <taxon>ecological metagenomes</taxon>
    </lineage>
</organism>
<accession>A0A6J6CQ99</accession>
<dbReference type="AlphaFoldDB" id="A0A6J6CQ99"/>
<dbReference type="EMBL" id="CAEZSU010000105">
    <property type="protein sequence ID" value="CAB4553720.1"/>
    <property type="molecule type" value="Genomic_DNA"/>
</dbReference>
<reference evidence="2" key="1">
    <citation type="submission" date="2020-05" db="EMBL/GenBank/DDBJ databases">
        <authorList>
            <person name="Chiriac C."/>
            <person name="Salcher M."/>
            <person name="Ghai R."/>
            <person name="Kavagutti S V."/>
        </authorList>
    </citation>
    <scope>NUCLEOTIDE SEQUENCE</scope>
</reference>
<sequence>MPRKPVSASNGVLPAATNASAAASKKTPAPQVGSQTENRVPDAIA</sequence>
<evidence type="ECO:0000256" key="1">
    <source>
        <dbReference type="SAM" id="MobiDB-lite"/>
    </source>
</evidence>
<evidence type="ECO:0000313" key="2">
    <source>
        <dbReference type="EMBL" id="CAB4553720.1"/>
    </source>
</evidence>
<proteinExistence type="predicted"/>
<protein>
    <submittedName>
        <fullName evidence="2">Unannotated protein</fullName>
    </submittedName>
</protein>
<name>A0A6J6CQ99_9ZZZZ</name>
<feature type="region of interest" description="Disordered" evidence="1">
    <location>
        <begin position="1"/>
        <end position="45"/>
    </location>
</feature>